<accession>A0A429ZU00</accession>
<dbReference type="PROSITE" id="PS51898">
    <property type="entry name" value="TYR_RECOMBINASE"/>
    <property type="match status" value="1"/>
</dbReference>
<gene>
    <name evidence="3" type="ORF">CBF35_02655</name>
</gene>
<sequence length="53" mass="6045">MLLENGAKIKSIQDRLGHSRLATTMDTYAHVTKKMQSETVDLLEQMLANENRL</sequence>
<dbReference type="InterPro" id="IPR013762">
    <property type="entry name" value="Integrase-like_cat_sf"/>
</dbReference>
<dbReference type="Proteomes" id="UP000287239">
    <property type="component" value="Unassembled WGS sequence"/>
</dbReference>
<name>A0A429ZU00_9ENTE</name>
<proteinExistence type="predicted"/>
<evidence type="ECO:0000313" key="3">
    <source>
        <dbReference type="EMBL" id="RST97169.1"/>
    </source>
</evidence>
<keyword evidence="4" id="KW-1185">Reference proteome</keyword>
<organism evidence="3 4">
    <name type="scientific">Vagococcus salmoninarum</name>
    <dbReference type="NCBI Taxonomy" id="2739"/>
    <lineage>
        <taxon>Bacteria</taxon>
        <taxon>Bacillati</taxon>
        <taxon>Bacillota</taxon>
        <taxon>Bacilli</taxon>
        <taxon>Lactobacillales</taxon>
        <taxon>Enterococcaceae</taxon>
        <taxon>Vagococcus</taxon>
    </lineage>
</organism>
<dbReference type="SUPFAM" id="SSF56349">
    <property type="entry name" value="DNA breaking-rejoining enzymes"/>
    <property type="match status" value="1"/>
</dbReference>
<protein>
    <recommendedName>
        <fullName evidence="2">Tyr recombinase domain-containing protein</fullName>
    </recommendedName>
</protein>
<keyword evidence="1" id="KW-0233">DNA recombination</keyword>
<feature type="domain" description="Tyr recombinase" evidence="2">
    <location>
        <begin position="1"/>
        <end position="41"/>
    </location>
</feature>
<dbReference type="Gene3D" id="1.10.443.10">
    <property type="entry name" value="Intergrase catalytic core"/>
    <property type="match status" value="1"/>
</dbReference>
<comment type="caution">
    <text evidence="3">The sequence shown here is derived from an EMBL/GenBank/DDBJ whole genome shotgun (WGS) entry which is preliminary data.</text>
</comment>
<dbReference type="InterPro" id="IPR002104">
    <property type="entry name" value="Integrase_catalytic"/>
</dbReference>
<dbReference type="EMBL" id="NGJU01000003">
    <property type="protein sequence ID" value="RST97169.1"/>
    <property type="molecule type" value="Genomic_DNA"/>
</dbReference>
<dbReference type="InterPro" id="IPR011010">
    <property type="entry name" value="DNA_brk_join_enz"/>
</dbReference>
<evidence type="ECO:0000256" key="1">
    <source>
        <dbReference type="ARBA" id="ARBA00023172"/>
    </source>
</evidence>
<dbReference type="AlphaFoldDB" id="A0A429ZU00"/>
<dbReference type="GO" id="GO:0006310">
    <property type="term" value="P:DNA recombination"/>
    <property type="evidence" value="ECO:0007669"/>
    <property type="project" value="UniProtKB-KW"/>
</dbReference>
<evidence type="ECO:0000259" key="2">
    <source>
        <dbReference type="PROSITE" id="PS51898"/>
    </source>
</evidence>
<evidence type="ECO:0000313" key="4">
    <source>
        <dbReference type="Proteomes" id="UP000287239"/>
    </source>
</evidence>
<dbReference type="OrthoDB" id="9803188at2"/>
<dbReference type="GO" id="GO:0003677">
    <property type="term" value="F:DNA binding"/>
    <property type="evidence" value="ECO:0007669"/>
    <property type="project" value="InterPro"/>
</dbReference>
<reference evidence="3 4" key="1">
    <citation type="submission" date="2017-05" db="EMBL/GenBank/DDBJ databases">
        <title>Vagococcus spp. assemblies.</title>
        <authorList>
            <person name="Gulvik C.A."/>
        </authorList>
    </citation>
    <scope>NUCLEOTIDE SEQUENCE [LARGE SCALE GENOMIC DNA]</scope>
    <source>
        <strain evidence="3 4">NCFB 2777</strain>
    </source>
</reference>
<dbReference type="GO" id="GO:0015074">
    <property type="term" value="P:DNA integration"/>
    <property type="evidence" value="ECO:0007669"/>
    <property type="project" value="InterPro"/>
</dbReference>